<keyword evidence="2" id="KW-1185">Reference proteome</keyword>
<protein>
    <submittedName>
        <fullName evidence="1">Protein indeterminate-domain 1</fullName>
    </submittedName>
</protein>
<dbReference type="EMBL" id="JANAVB010023997">
    <property type="protein sequence ID" value="KAJ6822706.1"/>
    <property type="molecule type" value="Genomic_DNA"/>
</dbReference>
<name>A0AAX6G1U5_IRIPA</name>
<reference evidence="1" key="1">
    <citation type="journal article" date="2023" name="GigaByte">
        <title>Genome assembly of the bearded iris, Iris pallida Lam.</title>
        <authorList>
            <person name="Bruccoleri R.E."/>
            <person name="Oakeley E.J."/>
            <person name="Faust A.M.E."/>
            <person name="Altorfer M."/>
            <person name="Dessus-Babus S."/>
            <person name="Burckhardt D."/>
            <person name="Oertli M."/>
            <person name="Naumann U."/>
            <person name="Petersen F."/>
            <person name="Wong J."/>
        </authorList>
    </citation>
    <scope>NUCLEOTIDE SEQUENCE</scope>
    <source>
        <strain evidence="1">GSM-AAB239-AS_SAM_17_03QT</strain>
    </source>
</reference>
<dbReference type="AlphaFoldDB" id="A0AAX6G1U5"/>
<dbReference type="Proteomes" id="UP001140949">
    <property type="component" value="Unassembled WGS sequence"/>
</dbReference>
<organism evidence="1 2">
    <name type="scientific">Iris pallida</name>
    <name type="common">Sweet iris</name>
    <dbReference type="NCBI Taxonomy" id="29817"/>
    <lineage>
        <taxon>Eukaryota</taxon>
        <taxon>Viridiplantae</taxon>
        <taxon>Streptophyta</taxon>
        <taxon>Embryophyta</taxon>
        <taxon>Tracheophyta</taxon>
        <taxon>Spermatophyta</taxon>
        <taxon>Magnoliopsida</taxon>
        <taxon>Liliopsida</taxon>
        <taxon>Asparagales</taxon>
        <taxon>Iridaceae</taxon>
        <taxon>Iridoideae</taxon>
        <taxon>Irideae</taxon>
        <taxon>Iris</taxon>
    </lineage>
</organism>
<proteinExistence type="predicted"/>
<reference evidence="1" key="2">
    <citation type="submission" date="2023-04" db="EMBL/GenBank/DDBJ databases">
        <authorList>
            <person name="Bruccoleri R.E."/>
            <person name="Oakeley E.J."/>
            <person name="Faust A.-M."/>
            <person name="Dessus-Babus S."/>
            <person name="Altorfer M."/>
            <person name="Burckhardt D."/>
            <person name="Oertli M."/>
            <person name="Naumann U."/>
            <person name="Petersen F."/>
            <person name="Wong J."/>
        </authorList>
    </citation>
    <scope>NUCLEOTIDE SEQUENCE</scope>
    <source>
        <strain evidence="1">GSM-AAB239-AS_SAM_17_03QT</strain>
        <tissue evidence="1">Leaf</tissue>
    </source>
</reference>
<accession>A0AAX6G1U5</accession>
<comment type="caution">
    <text evidence="1">The sequence shown here is derived from an EMBL/GenBank/DDBJ whole genome shotgun (WGS) entry which is preliminary data.</text>
</comment>
<evidence type="ECO:0000313" key="2">
    <source>
        <dbReference type="Proteomes" id="UP001140949"/>
    </source>
</evidence>
<sequence length="161" mass="18448">MRLPVGAHRVPLGAPLAPPPLLPVLPAVVLLYPRQVPERAGGLVVHAPRLRAHVHLLRRPRPRGLRGRRPLPWQVVAPPVYLQVLVAPELLAAHLARERGRRQQRPRRQRHHFGVGIFERGIDSSQMLILKNSFRFYFQQVVSEVWLKIRKISNVDEVYGK</sequence>
<gene>
    <name evidence="1" type="ORF">M6B38_387185</name>
</gene>
<evidence type="ECO:0000313" key="1">
    <source>
        <dbReference type="EMBL" id="KAJ6822706.1"/>
    </source>
</evidence>